<keyword evidence="2" id="KW-1185">Reference proteome</keyword>
<comment type="caution">
    <text evidence="1">The sequence shown here is derived from an EMBL/GenBank/DDBJ whole genome shotgun (WGS) entry which is preliminary data.</text>
</comment>
<name>A0ABM9U9H3_9HYPH</name>
<sequence length="71" mass="8012">MCVVLIHKETGRFRATTGLCRGGWSNYIGFAKFYPDVEAAFADLPNDQRDRVRPAYVYLFDEPIGELAPAD</sequence>
<reference evidence="1 2" key="1">
    <citation type="submission" date="2015-08" db="EMBL/GenBank/DDBJ databases">
        <authorList>
            <person name="Varghese N."/>
        </authorList>
    </citation>
    <scope>NUCLEOTIDE SEQUENCE [LARGE SCALE GENOMIC DNA]</scope>
    <source>
        <strain evidence="1 2">DSM 18167</strain>
    </source>
</reference>
<protein>
    <submittedName>
        <fullName evidence="1">Uncharacterized protein</fullName>
    </submittedName>
</protein>
<evidence type="ECO:0000313" key="1">
    <source>
        <dbReference type="EMBL" id="CUA90995.1"/>
    </source>
</evidence>
<dbReference type="Proteomes" id="UP000182178">
    <property type="component" value="Unassembled WGS sequence"/>
</dbReference>
<gene>
    <name evidence="1" type="ORF">Ga0061061_11739</name>
</gene>
<evidence type="ECO:0000313" key="2">
    <source>
        <dbReference type="Proteomes" id="UP000182178"/>
    </source>
</evidence>
<organism evidence="1 2">
    <name type="scientific">Chelatococcus sambhunathii</name>
    <dbReference type="NCBI Taxonomy" id="363953"/>
    <lineage>
        <taxon>Bacteria</taxon>
        <taxon>Pseudomonadati</taxon>
        <taxon>Pseudomonadota</taxon>
        <taxon>Alphaproteobacteria</taxon>
        <taxon>Hyphomicrobiales</taxon>
        <taxon>Chelatococcaceae</taxon>
        <taxon>Chelatococcus</taxon>
    </lineage>
</organism>
<dbReference type="EMBL" id="CYHC01000017">
    <property type="protein sequence ID" value="CUA90995.1"/>
    <property type="molecule type" value="Genomic_DNA"/>
</dbReference>
<accession>A0ABM9U9H3</accession>
<proteinExistence type="predicted"/>